<evidence type="ECO:0000313" key="7">
    <source>
        <dbReference type="Proteomes" id="UP000030008"/>
    </source>
</evidence>
<keyword evidence="2" id="KW-0813">Transport</keyword>
<dbReference type="SMART" id="SM00382">
    <property type="entry name" value="AAA"/>
    <property type="match status" value="1"/>
</dbReference>
<keyword evidence="4 6" id="KW-0067">ATP-binding</keyword>
<evidence type="ECO:0000256" key="4">
    <source>
        <dbReference type="ARBA" id="ARBA00022840"/>
    </source>
</evidence>
<dbReference type="PANTHER" id="PTHR42798">
    <property type="entry name" value="LIPOPROTEIN-RELEASING SYSTEM ATP-BINDING PROTEIN LOLD"/>
    <property type="match status" value="1"/>
</dbReference>
<dbReference type="Pfam" id="PF00005">
    <property type="entry name" value="ABC_tran"/>
    <property type="match status" value="1"/>
</dbReference>
<keyword evidence="3" id="KW-0547">Nucleotide-binding</keyword>
<gene>
    <name evidence="6" type="ORF">CIAN88_14165</name>
</gene>
<dbReference type="InterPro" id="IPR003593">
    <property type="entry name" value="AAA+_ATPase"/>
</dbReference>
<evidence type="ECO:0000256" key="3">
    <source>
        <dbReference type="ARBA" id="ARBA00022741"/>
    </source>
</evidence>
<accession>A0A099I4B9</accession>
<dbReference type="EMBL" id="JQIF01000063">
    <property type="protein sequence ID" value="KGJ52530.1"/>
    <property type="molecule type" value="Genomic_DNA"/>
</dbReference>
<organism evidence="6 7">
    <name type="scientific">Clostridium innocuum</name>
    <dbReference type="NCBI Taxonomy" id="1522"/>
    <lineage>
        <taxon>Bacteria</taxon>
        <taxon>Bacillati</taxon>
        <taxon>Bacillota</taxon>
        <taxon>Clostridia</taxon>
        <taxon>Eubacteriales</taxon>
        <taxon>Clostridiaceae</taxon>
        <taxon>Clostridium</taxon>
    </lineage>
</organism>
<dbReference type="PANTHER" id="PTHR42798:SF2">
    <property type="entry name" value="ABC TRANSPORTER ATP-BINDING PROTEIN MG467-RELATED"/>
    <property type="match status" value="1"/>
</dbReference>
<evidence type="ECO:0000313" key="6">
    <source>
        <dbReference type="EMBL" id="KGJ52530.1"/>
    </source>
</evidence>
<comment type="similarity">
    <text evidence="1">Belongs to the ABC transporter superfamily.</text>
</comment>
<evidence type="ECO:0000259" key="5">
    <source>
        <dbReference type="PROSITE" id="PS50893"/>
    </source>
</evidence>
<dbReference type="InterPro" id="IPR003439">
    <property type="entry name" value="ABC_transporter-like_ATP-bd"/>
</dbReference>
<reference evidence="6 7" key="1">
    <citation type="submission" date="2014-08" db="EMBL/GenBank/DDBJ databases">
        <title>Clostridium innocuum, an unnegligible vancomycin-resistant pathogen causing extra-intestinal infections.</title>
        <authorList>
            <person name="Feng Y."/>
            <person name="Chiu C.-H."/>
        </authorList>
    </citation>
    <scope>NUCLEOTIDE SEQUENCE [LARGE SCALE GENOMIC DNA]</scope>
    <source>
        <strain evidence="6 7">AN88</strain>
    </source>
</reference>
<dbReference type="GO" id="GO:0016887">
    <property type="term" value="F:ATP hydrolysis activity"/>
    <property type="evidence" value="ECO:0007669"/>
    <property type="project" value="InterPro"/>
</dbReference>
<dbReference type="GO" id="GO:0005524">
    <property type="term" value="F:ATP binding"/>
    <property type="evidence" value="ECO:0007669"/>
    <property type="project" value="UniProtKB-KW"/>
</dbReference>
<dbReference type="InterPro" id="IPR017911">
    <property type="entry name" value="MacB-like_ATP-bd"/>
</dbReference>
<dbReference type="InterPro" id="IPR027417">
    <property type="entry name" value="P-loop_NTPase"/>
</dbReference>
<proteinExistence type="inferred from homology"/>
<evidence type="ECO:0000256" key="2">
    <source>
        <dbReference type="ARBA" id="ARBA00022448"/>
    </source>
</evidence>
<sequence length="232" mass="25858">MYLQANNVEKFYGNKEARVQVLKGISCGIEQGEICVLLGPSGSGKSTFLNLIGGIERIDKGELLIGGKDLAGMPDKELALYRRHTLGFVFQSYHLVSNLTVKENMESGAYLGRHPKSIEDLLERLGLTQHCNKYPNQLSGGQQQRCAIGRALAKNPELLLCDEPTGALDYHTSRDILRLLEEINRDFQTTVILVTHNAAFADMAHRVLWLKDGRITRVHCNAQRVAADALEW</sequence>
<dbReference type="GO" id="GO:0022857">
    <property type="term" value="F:transmembrane transporter activity"/>
    <property type="evidence" value="ECO:0007669"/>
    <property type="project" value="UniProtKB-ARBA"/>
</dbReference>
<dbReference type="AlphaFoldDB" id="A0A099I4B9"/>
<feature type="domain" description="ABC transporter" evidence="5">
    <location>
        <begin position="3"/>
        <end position="232"/>
    </location>
</feature>
<dbReference type="PROSITE" id="PS50893">
    <property type="entry name" value="ABC_TRANSPORTER_2"/>
    <property type="match status" value="1"/>
</dbReference>
<name>A0A099I4B9_CLOIN</name>
<dbReference type="FunFam" id="3.40.50.300:FF:000032">
    <property type="entry name" value="Export ABC transporter ATP-binding protein"/>
    <property type="match status" value="1"/>
</dbReference>
<protein>
    <submittedName>
        <fullName evidence="6">ABC transporter ATP-binding protein</fullName>
    </submittedName>
</protein>
<dbReference type="CDD" id="cd03255">
    <property type="entry name" value="ABC_MJ0796_LolCDE_FtsE"/>
    <property type="match status" value="1"/>
</dbReference>
<dbReference type="Proteomes" id="UP000030008">
    <property type="component" value="Unassembled WGS sequence"/>
</dbReference>
<comment type="caution">
    <text evidence="6">The sequence shown here is derived from an EMBL/GenBank/DDBJ whole genome shotgun (WGS) entry which is preliminary data.</text>
</comment>
<evidence type="ECO:0000256" key="1">
    <source>
        <dbReference type="ARBA" id="ARBA00005417"/>
    </source>
</evidence>
<dbReference type="GO" id="GO:0098796">
    <property type="term" value="C:membrane protein complex"/>
    <property type="evidence" value="ECO:0007669"/>
    <property type="project" value="UniProtKB-ARBA"/>
</dbReference>
<dbReference type="Gene3D" id="3.40.50.300">
    <property type="entry name" value="P-loop containing nucleotide triphosphate hydrolases"/>
    <property type="match status" value="1"/>
</dbReference>
<dbReference type="RefSeq" id="WP_044906076.1">
    <property type="nucleotide sequence ID" value="NZ_JQIF01000063.1"/>
</dbReference>
<dbReference type="SUPFAM" id="SSF52540">
    <property type="entry name" value="P-loop containing nucleoside triphosphate hydrolases"/>
    <property type="match status" value="1"/>
</dbReference>